<dbReference type="AlphaFoldDB" id="A0A2V3J3S6"/>
<keyword evidence="2" id="KW-1185">Reference proteome</keyword>
<evidence type="ECO:0000313" key="1">
    <source>
        <dbReference type="EMBL" id="PXF49045.1"/>
    </source>
</evidence>
<reference evidence="1 2" key="1">
    <citation type="journal article" date="2018" name="Mol. Biol. Evol.">
        <title>Analysis of the draft genome of the red seaweed Gracilariopsis chorda provides insights into genome size evolution in Rhodophyta.</title>
        <authorList>
            <person name="Lee J."/>
            <person name="Yang E.C."/>
            <person name="Graf L."/>
            <person name="Yang J.H."/>
            <person name="Qiu H."/>
            <person name="Zel Zion U."/>
            <person name="Chan C.X."/>
            <person name="Stephens T.G."/>
            <person name="Weber A.P.M."/>
            <person name="Boo G.H."/>
            <person name="Boo S.M."/>
            <person name="Kim K.M."/>
            <person name="Shin Y."/>
            <person name="Jung M."/>
            <person name="Lee S.J."/>
            <person name="Yim H.S."/>
            <person name="Lee J.H."/>
            <person name="Bhattacharya D."/>
            <person name="Yoon H.S."/>
        </authorList>
    </citation>
    <scope>NUCLEOTIDE SEQUENCE [LARGE SCALE GENOMIC DNA]</scope>
    <source>
        <strain evidence="1 2">SKKU-2015</strain>
        <tissue evidence="1">Whole body</tissue>
    </source>
</reference>
<dbReference type="Proteomes" id="UP000247409">
    <property type="component" value="Unassembled WGS sequence"/>
</dbReference>
<comment type="caution">
    <text evidence="1">The sequence shown here is derived from an EMBL/GenBank/DDBJ whole genome shotgun (WGS) entry which is preliminary data.</text>
</comment>
<evidence type="ECO:0000313" key="2">
    <source>
        <dbReference type="Proteomes" id="UP000247409"/>
    </source>
</evidence>
<organism evidence="1 2">
    <name type="scientific">Gracilariopsis chorda</name>
    <dbReference type="NCBI Taxonomy" id="448386"/>
    <lineage>
        <taxon>Eukaryota</taxon>
        <taxon>Rhodophyta</taxon>
        <taxon>Florideophyceae</taxon>
        <taxon>Rhodymeniophycidae</taxon>
        <taxon>Gracilariales</taxon>
        <taxon>Gracilariaceae</taxon>
        <taxon>Gracilariopsis</taxon>
    </lineage>
</organism>
<proteinExistence type="predicted"/>
<dbReference type="EMBL" id="NBIV01000009">
    <property type="protein sequence ID" value="PXF49045.1"/>
    <property type="molecule type" value="Genomic_DNA"/>
</dbReference>
<sequence length="41" mass="4248">MGTPISGPDHTAITSHSLRPPAVHDAAIALNLTEITVLTDL</sequence>
<protein>
    <submittedName>
        <fullName evidence="1">Uncharacterized protein</fullName>
    </submittedName>
</protein>
<gene>
    <name evidence="1" type="ORF">BWQ96_01183</name>
</gene>
<name>A0A2V3J3S6_9FLOR</name>
<accession>A0A2V3J3S6</accession>